<keyword evidence="9 17" id="KW-0671">Queuosine biosynthesis</keyword>
<evidence type="ECO:0000256" key="4">
    <source>
        <dbReference type="ARBA" id="ARBA00012622"/>
    </source>
</evidence>
<evidence type="ECO:0000313" key="18">
    <source>
        <dbReference type="EMBL" id="MBM6928019.1"/>
    </source>
</evidence>
<organism evidence="18 19">
    <name type="scientific">Parasutterella secunda</name>
    <dbReference type="NCBI Taxonomy" id="626947"/>
    <lineage>
        <taxon>Bacteria</taxon>
        <taxon>Pseudomonadati</taxon>
        <taxon>Pseudomonadota</taxon>
        <taxon>Betaproteobacteria</taxon>
        <taxon>Burkholderiales</taxon>
        <taxon>Sutterellaceae</taxon>
        <taxon>Parasutterella</taxon>
    </lineage>
</organism>
<name>A0ABS2GRP2_9BURK</name>
<gene>
    <name evidence="17" type="primary">queH</name>
    <name evidence="18" type="ORF">H5985_01850</name>
</gene>
<comment type="similarity">
    <text evidence="3 17">Belongs to the QueH family.</text>
</comment>
<evidence type="ECO:0000256" key="9">
    <source>
        <dbReference type="ARBA" id="ARBA00022785"/>
    </source>
</evidence>
<evidence type="ECO:0000256" key="10">
    <source>
        <dbReference type="ARBA" id="ARBA00023002"/>
    </source>
</evidence>
<comment type="catalytic activity">
    <reaction evidence="16 17">
        <text>epoxyqueuosine(34) in tRNA + AH2 = queuosine(34) in tRNA + A + H2O</text>
        <dbReference type="Rhea" id="RHEA:32159"/>
        <dbReference type="Rhea" id="RHEA-COMP:18571"/>
        <dbReference type="Rhea" id="RHEA-COMP:18582"/>
        <dbReference type="ChEBI" id="CHEBI:13193"/>
        <dbReference type="ChEBI" id="CHEBI:15377"/>
        <dbReference type="ChEBI" id="CHEBI:17499"/>
        <dbReference type="ChEBI" id="CHEBI:194431"/>
        <dbReference type="ChEBI" id="CHEBI:194443"/>
        <dbReference type="EC" id="1.17.99.6"/>
    </reaction>
</comment>
<dbReference type="Proteomes" id="UP000777002">
    <property type="component" value="Unassembled WGS sequence"/>
</dbReference>
<sequence>MTDVLLHCCCAPCSSAILEWLMQNDYRPTLFYFNPNIYPNSEYVIRKNELKRYAEHLGIRVIDGDYDHSKWREAVRGLEMQPERGERCQVCFNYRLTETARVADREKIKLFTTTLASSRWKDIEQINRAGLAAQSLYPQTQFWDKNWRKGGLQQRRNELLKINGFYNQLYCGCEFSMRRLPAESCELILKQQTPDEI</sequence>
<comment type="caution">
    <text evidence="18">The sequence shown here is derived from an EMBL/GenBank/DDBJ whole genome shotgun (WGS) entry which is preliminary data.</text>
</comment>
<evidence type="ECO:0000256" key="11">
    <source>
        <dbReference type="ARBA" id="ARBA00023004"/>
    </source>
</evidence>
<keyword evidence="10 17" id="KW-0560">Oxidoreductase</keyword>
<evidence type="ECO:0000256" key="17">
    <source>
        <dbReference type="HAMAP-Rule" id="MF_02089"/>
    </source>
</evidence>
<keyword evidence="12 17" id="KW-0411">Iron-sulfur</keyword>
<keyword evidence="8 17" id="KW-0479">Metal-binding</keyword>
<feature type="binding site" evidence="17">
    <location>
        <position position="9"/>
    </location>
    <ligand>
        <name>[4Fe-4S] cluster</name>
        <dbReference type="ChEBI" id="CHEBI:49883"/>
    </ligand>
</feature>
<dbReference type="EMBL" id="JACJKX010000002">
    <property type="protein sequence ID" value="MBM6928019.1"/>
    <property type="molecule type" value="Genomic_DNA"/>
</dbReference>
<evidence type="ECO:0000256" key="14">
    <source>
        <dbReference type="ARBA" id="ARBA00023284"/>
    </source>
</evidence>
<dbReference type="HAMAP" id="MF_02089">
    <property type="entry name" value="QueH"/>
    <property type="match status" value="1"/>
</dbReference>
<dbReference type="RefSeq" id="WP_205049621.1">
    <property type="nucleotide sequence ID" value="NZ_JACJKX010000002.1"/>
</dbReference>
<evidence type="ECO:0000313" key="19">
    <source>
        <dbReference type="Proteomes" id="UP000777002"/>
    </source>
</evidence>
<evidence type="ECO:0000256" key="15">
    <source>
        <dbReference type="ARBA" id="ARBA00031446"/>
    </source>
</evidence>
<dbReference type="InterPro" id="IPR003828">
    <property type="entry name" value="QueH"/>
</dbReference>
<proteinExistence type="inferred from homology"/>
<keyword evidence="13 17" id="KW-1015">Disulfide bond</keyword>
<evidence type="ECO:0000256" key="3">
    <source>
        <dbReference type="ARBA" id="ARBA00008207"/>
    </source>
</evidence>
<dbReference type="PANTHER" id="PTHR36701:SF1">
    <property type="entry name" value="EPOXYQUEUOSINE REDUCTASE QUEH"/>
    <property type="match status" value="1"/>
</dbReference>
<evidence type="ECO:0000256" key="16">
    <source>
        <dbReference type="ARBA" id="ARBA00047415"/>
    </source>
</evidence>
<dbReference type="PANTHER" id="PTHR36701">
    <property type="entry name" value="EPOXYQUEUOSINE REDUCTASE QUEH"/>
    <property type="match status" value="1"/>
</dbReference>
<reference evidence="18 19" key="1">
    <citation type="journal article" date="2021" name="Sci. Rep.">
        <title>The distribution of antibiotic resistance genes in chicken gut microbiota commensals.</title>
        <authorList>
            <person name="Juricova H."/>
            <person name="Matiasovicova J."/>
            <person name="Kubasova T."/>
            <person name="Cejkova D."/>
            <person name="Rychlik I."/>
        </authorList>
    </citation>
    <scope>NUCLEOTIDE SEQUENCE [LARGE SCALE GENOMIC DNA]</scope>
    <source>
        <strain evidence="18 19">An562</strain>
    </source>
</reference>
<comment type="pathway">
    <text evidence="2 17">tRNA modification; tRNA-queuosine biosynthesis.</text>
</comment>
<feature type="binding site" evidence="17">
    <location>
        <position position="88"/>
    </location>
    <ligand>
        <name>[4Fe-4S] cluster</name>
        <dbReference type="ChEBI" id="CHEBI:49883"/>
    </ligand>
</feature>
<keyword evidence="14 17" id="KW-0676">Redox-active center</keyword>
<evidence type="ECO:0000256" key="2">
    <source>
        <dbReference type="ARBA" id="ARBA00004691"/>
    </source>
</evidence>
<keyword evidence="6 17" id="KW-0004">4Fe-4S</keyword>
<dbReference type="SUPFAM" id="SSF52402">
    <property type="entry name" value="Adenine nucleotide alpha hydrolases-like"/>
    <property type="match status" value="1"/>
</dbReference>
<feature type="binding site" evidence="17">
    <location>
        <position position="91"/>
    </location>
    <ligand>
        <name>[4Fe-4S] cluster</name>
        <dbReference type="ChEBI" id="CHEBI:49883"/>
    </ligand>
</feature>
<accession>A0ABS2GRP2</accession>
<feature type="binding site" evidence="17">
    <location>
        <position position="10"/>
    </location>
    <ligand>
        <name>[4Fe-4S] cluster</name>
        <dbReference type="ChEBI" id="CHEBI:49883"/>
    </ligand>
</feature>
<dbReference type="EC" id="1.17.99.6" evidence="4 17"/>
<evidence type="ECO:0000256" key="8">
    <source>
        <dbReference type="ARBA" id="ARBA00022723"/>
    </source>
</evidence>
<evidence type="ECO:0000256" key="12">
    <source>
        <dbReference type="ARBA" id="ARBA00023014"/>
    </source>
</evidence>
<evidence type="ECO:0000256" key="1">
    <source>
        <dbReference type="ARBA" id="ARBA00002268"/>
    </source>
</evidence>
<keyword evidence="11 17" id="KW-0408">Iron</keyword>
<evidence type="ECO:0000256" key="6">
    <source>
        <dbReference type="ARBA" id="ARBA00022485"/>
    </source>
</evidence>
<evidence type="ECO:0000256" key="5">
    <source>
        <dbReference type="ARBA" id="ARBA00016895"/>
    </source>
</evidence>
<feature type="disulfide bond" description="Redox-active" evidence="17">
    <location>
        <begin position="171"/>
        <end position="173"/>
    </location>
</feature>
<evidence type="ECO:0000256" key="7">
    <source>
        <dbReference type="ARBA" id="ARBA00022694"/>
    </source>
</evidence>
<protein>
    <recommendedName>
        <fullName evidence="5 17">Epoxyqueuosine reductase QueH</fullName>
        <ecNumber evidence="4 17">1.17.99.6</ecNumber>
    </recommendedName>
    <alternativeName>
        <fullName evidence="15 17">Queuosine biosynthesis protein QueH</fullName>
    </alternativeName>
</protein>
<keyword evidence="19" id="KW-1185">Reference proteome</keyword>
<evidence type="ECO:0000256" key="13">
    <source>
        <dbReference type="ARBA" id="ARBA00023157"/>
    </source>
</evidence>
<keyword evidence="7 17" id="KW-0819">tRNA processing</keyword>
<comment type="function">
    <text evidence="1 17">Catalyzes the conversion of epoxyqueuosine (oQ) to queuosine (Q), which is a hypermodified base found in the wobble positions of tRNA(Asp), tRNA(Asn), tRNA(His) and tRNA(Tyr).</text>
</comment>
<dbReference type="Pfam" id="PF02677">
    <property type="entry name" value="QueH"/>
    <property type="match status" value="1"/>
</dbReference>